<dbReference type="RefSeq" id="WP_092923231.1">
    <property type="nucleotide sequence ID" value="NZ_FOYN01000003.1"/>
</dbReference>
<dbReference type="OrthoDB" id="316286at2157"/>
<dbReference type="EMBL" id="FOYN01000003">
    <property type="protein sequence ID" value="SFR47793.1"/>
    <property type="molecule type" value="Genomic_DNA"/>
</dbReference>
<organism evidence="2 3">
    <name type="scientific">Halorubrum sodomense</name>
    <dbReference type="NCBI Taxonomy" id="35743"/>
    <lineage>
        <taxon>Archaea</taxon>
        <taxon>Methanobacteriati</taxon>
        <taxon>Methanobacteriota</taxon>
        <taxon>Stenosarchaea group</taxon>
        <taxon>Halobacteria</taxon>
        <taxon>Halobacteriales</taxon>
        <taxon>Haloferacaceae</taxon>
        <taxon>Halorubrum</taxon>
    </lineage>
</organism>
<dbReference type="SUPFAM" id="SSF89447">
    <property type="entry name" value="AbrB/MazE/MraZ-like"/>
    <property type="match status" value="1"/>
</dbReference>
<name>A0A1I6H013_HALSD</name>
<gene>
    <name evidence="2" type="ORF">SAMN04487937_2240</name>
</gene>
<dbReference type="STRING" id="35743.SAMN04487937_2240"/>
<keyword evidence="3" id="KW-1185">Reference proteome</keyword>
<proteinExistence type="predicted"/>
<dbReference type="Pfam" id="PF04014">
    <property type="entry name" value="MazE_antitoxin"/>
    <property type="match status" value="1"/>
</dbReference>
<dbReference type="AlphaFoldDB" id="A0A1I6H013"/>
<evidence type="ECO:0000259" key="1">
    <source>
        <dbReference type="Pfam" id="PF04014"/>
    </source>
</evidence>
<dbReference type="InterPro" id="IPR037914">
    <property type="entry name" value="SpoVT-AbrB_sf"/>
</dbReference>
<dbReference type="Proteomes" id="UP000198932">
    <property type="component" value="Unassembled WGS sequence"/>
</dbReference>
<reference evidence="3" key="1">
    <citation type="submission" date="2016-10" db="EMBL/GenBank/DDBJ databases">
        <authorList>
            <person name="Varghese N."/>
            <person name="Submissions S."/>
        </authorList>
    </citation>
    <scope>NUCLEOTIDE SEQUENCE [LARGE SCALE GENOMIC DNA]</scope>
    <source>
        <strain evidence="3">RD 26</strain>
    </source>
</reference>
<protein>
    <submittedName>
        <fullName evidence="2">Antidote-toxin recognition MazE, antitoxin</fullName>
    </submittedName>
</protein>
<sequence length="79" mass="8269">MSKTDGGYKDGGITHLLAEGRRVQDGDGSYSVTIPKALANEWGLEGGDELLFMAEEGESKATIYEPGSEGGFSVGPTDD</sequence>
<dbReference type="InterPro" id="IPR007159">
    <property type="entry name" value="SpoVT-AbrB_dom"/>
</dbReference>
<accession>A0A1I6H013</accession>
<evidence type="ECO:0000313" key="2">
    <source>
        <dbReference type="EMBL" id="SFR47793.1"/>
    </source>
</evidence>
<dbReference type="GO" id="GO:0003677">
    <property type="term" value="F:DNA binding"/>
    <property type="evidence" value="ECO:0007669"/>
    <property type="project" value="InterPro"/>
</dbReference>
<evidence type="ECO:0000313" key="3">
    <source>
        <dbReference type="Proteomes" id="UP000198932"/>
    </source>
</evidence>
<feature type="domain" description="SpoVT-AbrB" evidence="1">
    <location>
        <begin position="26"/>
        <end position="57"/>
    </location>
</feature>